<organism evidence="2 3">
    <name type="scientific">Labilithrix luteola</name>
    <dbReference type="NCBI Taxonomy" id="1391654"/>
    <lineage>
        <taxon>Bacteria</taxon>
        <taxon>Pseudomonadati</taxon>
        <taxon>Myxococcota</taxon>
        <taxon>Polyangia</taxon>
        <taxon>Polyangiales</taxon>
        <taxon>Labilitrichaceae</taxon>
        <taxon>Labilithrix</taxon>
    </lineage>
</organism>
<dbReference type="EMBL" id="CP012333">
    <property type="protein sequence ID" value="AKU98746.1"/>
    <property type="molecule type" value="Genomic_DNA"/>
</dbReference>
<evidence type="ECO:0000313" key="2">
    <source>
        <dbReference type="EMBL" id="AKU98746.1"/>
    </source>
</evidence>
<feature type="compositionally biased region" description="Basic and acidic residues" evidence="1">
    <location>
        <begin position="153"/>
        <end position="163"/>
    </location>
</feature>
<keyword evidence="3" id="KW-1185">Reference proteome</keyword>
<gene>
    <name evidence="2" type="ORF">AKJ09_05410</name>
</gene>
<dbReference type="KEGG" id="llu:AKJ09_05410"/>
<dbReference type="STRING" id="1391654.AKJ09_05410"/>
<evidence type="ECO:0000256" key="1">
    <source>
        <dbReference type="SAM" id="MobiDB-lite"/>
    </source>
</evidence>
<reference evidence="2 3" key="1">
    <citation type="submission" date="2015-08" db="EMBL/GenBank/DDBJ databases">
        <authorList>
            <person name="Babu N.S."/>
            <person name="Beckwith C.J."/>
            <person name="Beseler K.G."/>
            <person name="Brison A."/>
            <person name="Carone J.V."/>
            <person name="Caskin T.P."/>
            <person name="Diamond M."/>
            <person name="Durham M.E."/>
            <person name="Foxe J.M."/>
            <person name="Go M."/>
            <person name="Henderson B.A."/>
            <person name="Jones I.B."/>
            <person name="McGettigan J.A."/>
            <person name="Micheletti S.J."/>
            <person name="Nasrallah M.E."/>
            <person name="Ortiz D."/>
            <person name="Piller C.R."/>
            <person name="Privatt S.R."/>
            <person name="Schneider S.L."/>
            <person name="Sharp S."/>
            <person name="Smith T.C."/>
            <person name="Stanton J.D."/>
            <person name="Ullery H.E."/>
            <person name="Wilson R.J."/>
            <person name="Serrano M.G."/>
            <person name="Buck G."/>
            <person name="Lee V."/>
            <person name="Wang Y."/>
            <person name="Carvalho R."/>
            <person name="Voegtly L."/>
            <person name="Shi R."/>
            <person name="Duckworth R."/>
            <person name="Johnson A."/>
            <person name="Loviza R."/>
            <person name="Walstead R."/>
            <person name="Shah Z."/>
            <person name="Kiflezghi M."/>
            <person name="Wade K."/>
            <person name="Ball S.L."/>
            <person name="Bradley K.W."/>
            <person name="Asai D.J."/>
            <person name="Bowman C.A."/>
            <person name="Russell D.A."/>
            <person name="Pope W.H."/>
            <person name="Jacobs-Sera D."/>
            <person name="Hendrix R.W."/>
            <person name="Hatfull G.F."/>
        </authorList>
    </citation>
    <scope>NUCLEOTIDE SEQUENCE [LARGE SCALE GENOMIC DNA]</scope>
    <source>
        <strain evidence="2 3">DSM 27648</strain>
    </source>
</reference>
<sequence length="373" mass="39774">MAAGVFLLACIAPEEGRADETRAPSATVRVDYRASATCPSRTEFLDSVRRYTTKWRLVDDRDERAARHFVVALDRREALVRGTLDIEVGERTSQKVVSGPTCATVARALAVMVALVIDPGASSSDQHEEPTPAPEPEPPPEPAAPPIVVQTGDDPRIAPDRPASKPKPRRTRNVRPVASAPRWTFDVRLESSSAVTARSMAVMGAFVDLLLPPFGRTEASGLVGPSSVGLGLRQSLPSAIGVPGGSTEFLWSAATVRACPLRLRLRLLGDPLDVAPCVESNLGILQVESRGIPLAQRTTTYWFDGAVSALGVWHLPGPWVVTAELELVAPFTRRRFEVVELASMSAGSTPRSEPVSQAPALGVSAGVGLGFEL</sequence>
<accession>A0A0K1PZE5</accession>
<feature type="region of interest" description="Disordered" evidence="1">
    <location>
        <begin position="121"/>
        <end position="177"/>
    </location>
</feature>
<feature type="compositionally biased region" description="Pro residues" evidence="1">
    <location>
        <begin position="131"/>
        <end position="145"/>
    </location>
</feature>
<feature type="compositionally biased region" description="Basic residues" evidence="1">
    <location>
        <begin position="164"/>
        <end position="173"/>
    </location>
</feature>
<evidence type="ECO:0000313" key="3">
    <source>
        <dbReference type="Proteomes" id="UP000064967"/>
    </source>
</evidence>
<dbReference type="AlphaFoldDB" id="A0A0K1PZE5"/>
<protein>
    <submittedName>
        <fullName evidence="2">Uncharacterized protein</fullName>
    </submittedName>
</protein>
<name>A0A0K1PZE5_9BACT</name>
<proteinExistence type="predicted"/>
<dbReference type="RefSeq" id="WP_146649759.1">
    <property type="nucleotide sequence ID" value="NZ_CP012333.1"/>
</dbReference>
<dbReference type="PATRIC" id="fig|1391654.3.peg.5481"/>
<dbReference type="Proteomes" id="UP000064967">
    <property type="component" value="Chromosome"/>
</dbReference>